<evidence type="ECO:0000256" key="2">
    <source>
        <dbReference type="SAM" id="Phobius"/>
    </source>
</evidence>
<dbReference type="Proteomes" id="UP000658127">
    <property type="component" value="Unassembled WGS sequence"/>
</dbReference>
<evidence type="ECO:0000313" key="3">
    <source>
        <dbReference type="EMBL" id="GGN81140.1"/>
    </source>
</evidence>
<feature type="transmembrane region" description="Helical" evidence="2">
    <location>
        <begin position="16"/>
        <end position="36"/>
    </location>
</feature>
<evidence type="ECO:0000313" key="4">
    <source>
        <dbReference type="Proteomes" id="UP000658127"/>
    </source>
</evidence>
<evidence type="ECO:0000256" key="1">
    <source>
        <dbReference type="SAM" id="MobiDB-lite"/>
    </source>
</evidence>
<feature type="region of interest" description="Disordered" evidence="1">
    <location>
        <begin position="55"/>
        <end position="94"/>
    </location>
</feature>
<evidence type="ECO:0008006" key="5">
    <source>
        <dbReference type="Google" id="ProtNLM"/>
    </source>
</evidence>
<comment type="caution">
    <text evidence="3">The sequence shown here is derived from an EMBL/GenBank/DDBJ whole genome shotgun (WGS) entry which is preliminary data.</text>
</comment>
<keyword evidence="2" id="KW-0812">Transmembrane</keyword>
<gene>
    <name evidence="3" type="ORF">GCM10011610_31240</name>
</gene>
<name>A0ABQ2KFN0_9NOCA</name>
<sequence>MAPAENLDLQQALDDYLPIVVAVILVLGFVLLLLALQAPVIAALGTVVSLLSTAAASRSGDSEREKPWSATKQASPRYSTGCVARTANSPASSP</sequence>
<protein>
    <recommendedName>
        <fullName evidence="5">Membrane transport protein MMPL domain-containing protein</fullName>
    </recommendedName>
</protein>
<organism evidence="3 4">
    <name type="scientific">Nocardia rhizosphaerihabitans</name>
    <dbReference type="NCBI Taxonomy" id="1691570"/>
    <lineage>
        <taxon>Bacteria</taxon>
        <taxon>Bacillati</taxon>
        <taxon>Actinomycetota</taxon>
        <taxon>Actinomycetes</taxon>
        <taxon>Mycobacteriales</taxon>
        <taxon>Nocardiaceae</taxon>
        <taxon>Nocardia</taxon>
    </lineage>
</organism>
<reference evidence="4" key="1">
    <citation type="journal article" date="2019" name="Int. J. Syst. Evol. Microbiol.">
        <title>The Global Catalogue of Microorganisms (GCM) 10K type strain sequencing project: providing services to taxonomists for standard genome sequencing and annotation.</title>
        <authorList>
            <consortium name="The Broad Institute Genomics Platform"/>
            <consortium name="The Broad Institute Genome Sequencing Center for Infectious Disease"/>
            <person name="Wu L."/>
            <person name="Ma J."/>
        </authorList>
    </citation>
    <scope>NUCLEOTIDE SEQUENCE [LARGE SCALE GENOMIC DNA]</scope>
    <source>
        <strain evidence="4">CGMCC 4.7329</strain>
    </source>
</reference>
<proteinExistence type="predicted"/>
<accession>A0ABQ2KFN0</accession>
<keyword evidence="2" id="KW-0472">Membrane</keyword>
<keyword evidence="2" id="KW-1133">Transmembrane helix</keyword>
<keyword evidence="4" id="KW-1185">Reference proteome</keyword>
<dbReference type="EMBL" id="BMNE01000003">
    <property type="protein sequence ID" value="GGN81140.1"/>
    <property type="molecule type" value="Genomic_DNA"/>
</dbReference>